<evidence type="ECO:0000313" key="9">
    <source>
        <dbReference type="EMBL" id="ANJ20990.1"/>
    </source>
</evidence>
<feature type="region of interest" description="Disordered" evidence="2">
    <location>
        <begin position="941"/>
        <end position="966"/>
    </location>
</feature>
<dbReference type="VEuPathDB" id="PlasmoDB:PfHB3_040029500"/>
<dbReference type="Pfam" id="PF03011">
    <property type="entry name" value="PFEMP"/>
    <property type="match status" value="2"/>
</dbReference>
<feature type="domain" description="Duffy-binding-like" evidence="4">
    <location>
        <begin position="399"/>
        <end position="543"/>
    </location>
</feature>
<accession>A0A191VZ48</accession>
<dbReference type="FunFam" id="1.20.58.1930:FF:000002">
    <property type="entry name" value="Erythrocyte membrane protein 1, PfEMP1"/>
    <property type="match status" value="1"/>
</dbReference>
<feature type="transmembrane region" description="Helical" evidence="3">
    <location>
        <begin position="2040"/>
        <end position="2061"/>
    </location>
</feature>
<feature type="non-terminal residue" evidence="9">
    <location>
        <position position="1"/>
    </location>
</feature>
<protein>
    <submittedName>
        <fullName evidence="9">Erythrocyte membrane protein 1</fullName>
    </submittedName>
</protein>
<feature type="domain" description="Duffy-binding-like" evidence="4">
    <location>
        <begin position="1770"/>
        <end position="1912"/>
    </location>
</feature>
<keyword evidence="1" id="KW-0175">Coiled coil</keyword>
<keyword evidence="3" id="KW-0812">Transmembrane</keyword>
<dbReference type="VEuPathDB" id="PlasmoDB:PfTG01_000053400"/>
<gene>
    <name evidence="9" type="primary">var</name>
</gene>
<feature type="region of interest" description="Disordered" evidence="2">
    <location>
        <begin position="1232"/>
        <end position="1263"/>
    </location>
</feature>
<reference evidence="9" key="1">
    <citation type="journal article" date="2016" name="EMBO Mol. Med.">
        <title>Plasmodium falciparum var genes expressed in children with severe malaria encode CIDRalpha1 domains.</title>
        <authorList>
            <person name="Jespersen J.S."/>
            <person name="Wang C.W."/>
            <person name="Mkumbaye S.I."/>
            <person name="Minja D.T."/>
            <person name="Petersen B."/>
            <person name="Turner L."/>
            <person name="Petersen J.E."/>
            <person name="Lusingu J.P."/>
            <person name="Theander T.G."/>
            <person name="Lavstsen T."/>
        </authorList>
    </citation>
    <scope>NUCLEOTIDE SEQUENCE</scope>
    <source>
        <strain evidence="9">1890-3</strain>
    </source>
</reference>
<feature type="compositionally biased region" description="Acidic residues" evidence="2">
    <location>
        <begin position="1096"/>
        <end position="1127"/>
    </location>
</feature>
<dbReference type="VEuPathDB" id="PlasmoDB:PfHB3_140005500"/>
<dbReference type="SUPFAM" id="SSF140924">
    <property type="entry name" value="Duffy binding domain-like"/>
    <property type="match status" value="5"/>
</dbReference>
<dbReference type="InterPro" id="IPR049158">
    <property type="entry name" value="PfEMP1_CIDRalpha1_dom"/>
</dbReference>
<dbReference type="InterPro" id="IPR004258">
    <property type="entry name" value="DBL"/>
</dbReference>
<feature type="compositionally biased region" description="Polar residues" evidence="2">
    <location>
        <begin position="1237"/>
        <end position="1263"/>
    </location>
</feature>
<dbReference type="Gene3D" id="1.20.58.830">
    <property type="match status" value="3"/>
</dbReference>
<feature type="compositionally biased region" description="Polar residues" evidence="2">
    <location>
        <begin position="953"/>
        <end position="965"/>
    </location>
</feature>
<dbReference type="InterPro" id="IPR054595">
    <property type="entry name" value="DBL_C"/>
</dbReference>
<evidence type="ECO:0000256" key="3">
    <source>
        <dbReference type="SAM" id="Phobius"/>
    </source>
</evidence>
<dbReference type="VEuPathDB" id="PlasmoDB:PfSN01_120005800"/>
<dbReference type="FunFam" id="1.20.58.830:FF:000005">
    <property type="entry name" value="Erythrocyte membrane protein 1, PfEMP1"/>
    <property type="match status" value="1"/>
</dbReference>
<dbReference type="Pfam" id="PF21807">
    <property type="entry name" value="PfEMP1_CIDRalpha1_dom"/>
    <property type="match status" value="1"/>
</dbReference>
<feature type="region of interest" description="Disordered" evidence="2">
    <location>
        <begin position="1473"/>
        <end position="1493"/>
    </location>
</feature>
<dbReference type="InterPro" id="IPR008602">
    <property type="entry name" value="Duffy-antigen-binding"/>
</dbReference>
<feature type="compositionally biased region" description="Polar residues" evidence="2">
    <location>
        <begin position="1478"/>
        <end position="1493"/>
    </location>
</feature>
<dbReference type="Pfam" id="PF18562">
    <property type="entry name" value="CIDR1_gamma"/>
    <property type="match status" value="1"/>
</dbReference>
<feature type="region of interest" description="Disordered" evidence="2">
    <location>
        <begin position="1907"/>
        <end position="1937"/>
    </location>
</feature>
<evidence type="ECO:0000259" key="4">
    <source>
        <dbReference type="Pfam" id="PF03011"/>
    </source>
</evidence>
<dbReference type="InterPro" id="IPR042202">
    <property type="entry name" value="Duffy-ag-bd_sf"/>
</dbReference>
<dbReference type="InterPro" id="IPR041480">
    <property type="entry name" value="CIDR1_gamma"/>
</dbReference>
<dbReference type="Gene3D" id="1.20.1310.20">
    <property type="entry name" value="Duffy-antigen binding domain"/>
    <property type="match status" value="3"/>
</dbReference>
<organism evidence="9">
    <name type="scientific">Plasmodium falciparum</name>
    <name type="common">malaria parasite P. falciparum</name>
    <dbReference type="NCBI Taxonomy" id="5833"/>
    <lineage>
        <taxon>Eukaryota</taxon>
        <taxon>Sar</taxon>
        <taxon>Alveolata</taxon>
        <taxon>Apicomplexa</taxon>
        <taxon>Aconoidasida</taxon>
        <taxon>Haemosporida</taxon>
        <taxon>Plasmodiidae</taxon>
        <taxon>Plasmodium</taxon>
        <taxon>Plasmodium (Laverania)</taxon>
    </lineage>
</organism>
<proteinExistence type="predicted"/>
<dbReference type="Gene3D" id="1.20.58.1930">
    <property type="match status" value="2"/>
</dbReference>
<dbReference type="VEuPathDB" id="PlasmoDB:PfKE01_050037800"/>
<feature type="domain" description="Duffy-antigen binding" evidence="5">
    <location>
        <begin position="1"/>
        <end position="128"/>
    </location>
</feature>
<feature type="compositionally biased region" description="Basic and acidic residues" evidence="2">
    <location>
        <begin position="1985"/>
        <end position="2004"/>
    </location>
</feature>
<dbReference type="PANTHER" id="PTHR48125">
    <property type="entry name" value="LP07818P1"/>
    <property type="match status" value="1"/>
</dbReference>
<evidence type="ECO:0000259" key="8">
    <source>
        <dbReference type="Pfam" id="PF22672"/>
    </source>
</evidence>
<name>A0A191VZ48_PLAFA</name>
<feature type="coiled-coil region" evidence="1">
    <location>
        <begin position="43"/>
        <end position="70"/>
    </location>
</feature>
<evidence type="ECO:0000259" key="7">
    <source>
        <dbReference type="Pfam" id="PF21807"/>
    </source>
</evidence>
<dbReference type="Pfam" id="PF22672">
    <property type="entry name" value="DBL_C"/>
    <property type="match status" value="2"/>
</dbReference>
<feature type="region of interest" description="Disordered" evidence="2">
    <location>
        <begin position="1188"/>
        <end position="1212"/>
    </location>
</feature>
<evidence type="ECO:0000259" key="5">
    <source>
        <dbReference type="Pfam" id="PF05424"/>
    </source>
</evidence>
<keyword evidence="3" id="KW-0472">Membrane</keyword>
<dbReference type="VEuPathDB" id="PlasmoDB:PfML01_040005600"/>
<dbReference type="GO" id="GO:0016020">
    <property type="term" value="C:membrane"/>
    <property type="evidence" value="ECO:0007669"/>
    <property type="project" value="InterPro"/>
</dbReference>
<dbReference type="VEuPathDB" id="PlasmoDB:PfTG01_000049800"/>
<feature type="region of interest" description="Disordered" evidence="2">
    <location>
        <begin position="1386"/>
        <end position="1407"/>
    </location>
</feature>
<feature type="domain" description="Duffy-antigen binding" evidence="5">
    <location>
        <begin position="1211"/>
        <end position="1463"/>
    </location>
</feature>
<feature type="region of interest" description="Disordered" evidence="2">
    <location>
        <begin position="1964"/>
        <end position="2039"/>
    </location>
</feature>
<dbReference type="VEuPathDB" id="PlasmoDB:PfNF166_000019800"/>
<feature type="region of interest" description="Disordered" evidence="2">
    <location>
        <begin position="583"/>
        <end position="607"/>
    </location>
</feature>
<feature type="region of interest" description="Disordered" evidence="2">
    <location>
        <begin position="1012"/>
        <end position="1151"/>
    </location>
</feature>
<dbReference type="Pfam" id="PF05424">
    <property type="entry name" value="Duffy_binding"/>
    <property type="match status" value="3"/>
</dbReference>
<evidence type="ECO:0000256" key="2">
    <source>
        <dbReference type="SAM" id="MobiDB-lite"/>
    </source>
</evidence>
<feature type="domain" description="Duffy-antigen binding" evidence="5">
    <location>
        <begin position="662"/>
        <end position="835"/>
    </location>
</feature>
<dbReference type="PANTHER" id="PTHR48125:SF12">
    <property type="entry name" value="AT HOOK TRANSCRIPTION FACTOR FAMILY-RELATED"/>
    <property type="match status" value="1"/>
</dbReference>
<dbReference type="FunFam" id="1.20.58.1930:FF:000001">
    <property type="entry name" value="Erythrocyte membrane protein 1, PfEMP1"/>
    <property type="match status" value="1"/>
</dbReference>
<feature type="non-terminal residue" evidence="9">
    <location>
        <position position="2062"/>
    </location>
</feature>
<dbReference type="VEuPathDB" id="PlasmoDB:PfGN01_090005800"/>
<evidence type="ECO:0000256" key="1">
    <source>
        <dbReference type="SAM" id="Coils"/>
    </source>
</evidence>
<dbReference type="VEuPathDB" id="PlasmoDB:Pf7G8-2_000096100"/>
<feature type="compositionally biased region" description="Pro residues" evidence="2">
    <location>
        <begin position="2016"/>
        <end position="2033"/>
    </location>
</feature>
<sequence>DIVRGRDLYLGKKEKKSKKETERDKLQKNLKKIFGKIYEELTKKNGKKKASEAQNRYKDKDENYFQLREDWWTANRHTVWEAMTCDAPEKAHYFKPSENNTQYFSNIYCGRDEKKVHTNLDYVPQFLRWFDEWSEDFCRLKKIKLDNVKNACRGDKNAKYCSYNGYDCKKTNRSKNVCFWSSECTNCLVECKPYELWIVNQGKEFEKQKEKYEKEMNGNTSQKDSTNNNIHNKYNKDFYEILEEKGYKTVDKFINLLNEGRYCKEQLPGEEVINFTKADEKGTFSRSKYCQPCPYCGVDCSTGTCKENGNDHNCGKNVNSSAPLGGTSNEITVLYSDDKQGVITEKLKDFCTETNNDKDENYQKWKCYNKNNDYNNCEMISSSYKNTKGTSVMLSVECFYWWVQNLLIDTIRWEYELKDCINNNYGTNCDNGCNKNCKCYEKWIKQKESEWKQVKQVLGYKNETSHNYYNNLSRIFDGFLFPVIYKLQKEEKDGKWYQFTNDLEKKFESSKKSAGTGNSQDAIEFLLDHLKDNATICKDNNTNEACDSSKKVTQYPCGDKRGAKHRTVKQIAQYYKRKAHAQLEERGGRSNLKGDASQGTYGQGGEASDFKEKLCDINEKHSNRNQVYSDQPCHGKDGDNKRFKIGTQWKGGEQVNKTYKDVYLPPRREHMCTSNLEYLQADDTELNGKLGVRKVNDSFLGDVLLAAKFEAERTKNEYKHLSDKQGICRAVRYSFADLGDIIRGRDMWDKDEGSKKMEDIFKKIFGTLHQSLEGIKDNQKYNDDKDKKPPYKLLREDWWEANRDQVWKAMLCEKNGINCDKGETPLDDYIPQRLRWMTEWAEWYCKDQSQEYEKLKVCDVCEGKNGQCTNDTEDCQRCTQACAQYKTKIDTWKEQWEIIKTKYEELYRQAETVLDGTGFNDGRPDYQQVVDFFKELQKEIKNSASKRSKRSTDSTNNDPTLTSPYKTADGYIHQELQQVGCNTQTEFCSGGNNYAFKDPPKGYEEACACENNTTPPPARPAPPRRRRGPLRLSRFLRFRRRRRLPPPPPPPPKPAEEVGAGRADIGPSPPAGRPHSETDTEDTPPPHTESDSAEHDEGEDDEDDDENADEEEIDEVEEEEGEGEDGEEAVKAKDTTDEVEPEASPTQDTVEKVCNTVKNALEDTESLTKACQQKYDGKYYGWRCVAPSGKPSATTTSSAVTTTKSGEPTGGLCIPPRRRRLYVTPLTKWAADETTEGSKSSQAGEAQALSVQTTPATSSQSPKGDSLLLTAFVESAAIETFFLWHKYKAENTKRQSGSPLGGVAPLLQLPKGDSGDGDSNDPEKLLKVGKIPPDFLRLMFYTLGDYRDILFGNNTDILEAVTIGSNNKTGKQVMEAIQKKIKEILNGDNKKTADGGPKQPNSGKTPTEWWSQNGEHIWNGMICALTYTNDTSGTAGGGKIEQNSGLKSALLENGKNTPKTKYQYETVELKEDTVSGPKINQSSSTSDNTPTTLTQFVERPPYFRYLEEWGQNFCKERKKRLEEVKKACREKHNGYPKYCSGDGEDCDDQLKGNPSTGRDFLCPDCGKYCGLYKKWITRKKDEYEKQKEAYDGQKKQNCKQETDKDGNGFCGTVQRWPNAAAFLKTLGSCKNNSEEGNGKGKQIFEDNGDTFEPAKDCKPCSQFKVKCENSKCNNSEGNTCQTKNSISAEDIEKRSNSTQDVTMSVSDSNTNGNKFDDLNDCINADIFKGIRKDVWKCGKVCGYNVCKPKKVNGKENETENKNQIIIIRALFKRWLEYFLQDYNKIRTKLNPCMNSSEGSKCINGYDKKHKCVKQWISRKEEEWKKIKDHYLDKNTDGDTEMISLVKNFLRDVQPQTDVNKAIKPCGDLDKFEESKYCAVDASSGKKDGEKSDVVECLLHRLKKEIESCSSPTSAESQPTGEQTNCVQSSPLPDEEPEDLLLEEEEKNTDEAKKKMMPKICEGMVQKPQAVEDEDTCEKAVTPSGEKTDEENKHEKTKGDGRDEEQVPEAEPEPEKVPPALPPAPPPVQPPPAREPFDSTILQTTIPFGVALALGSIAFLFLK</sequence>
<keyword evidence="3" id="KW-1133">Transmembrane helix</keyword>
<feature type="domain" description="Duffy-binding-like" evidence="8">
    <location>
        <begin position="1508"/>
        <end position="1654"/>
    </location>
</feature>
<evidence type="ECO:0000259" key="6">
    <source>
        <dbReference type="Pfam" id="PF18562"/>
    </source>
</evidence>
<dbReference type="EMBL" id="KX154870">
    <property type="protein sequence ID" value="ANJ20990.1"/>
    <property type="molecule type" value="Genomic_DNA"/>
</dbReference>
<feature type="domain" description="Cysteine-rich interdomain region 1 gamma" evidence="6">
    <location>
        <begin position="1698"/>
        <end position="1750"/>
    </location>
</feature>
<dbReference type="GO" id="GO:0046789">
    <property type="term" value="F:host cell surface receptor binding"/>
    <property type="evidence" value="ECO:0007669"/>
    <property type="project" value="InterPro"/>
</dbReference>
<feature type="domain" description="PfEMP1 CIDRalpha1" evidence="7">
    <location>
        <begin position="329"/>
        <end position="385"/>
    </location>
</feature>
<feature type="region of interest" description="Disordered" evidence="2">
    <location>
        <begin position="1293"/>
        <end position="1322"/>
    </location>
</feature>
<dbReference type="VEuPathDB" id="PlasmoDB:PfDd2_120023900"/>
<feature type="compositionally biased region" description="Polar residues" evidence="2">
    <location>
        <begin position="1907"/>
        <end position="1929"/>
    </location>
</feature>
<feature type="domain" description="Duffy-binding-like" evidence="8">
    <location>
        <begin position="132"/>
        <end position="288"/>
    </location>
</feature>
<feature type="compositionally biased region" description="Low complexity" evidence="2">
    <location>
        <begin position="1192"/>
        <end position="1205"/>
    </location>
</feature>
<feature type="compositionally biased region" description="Basic residues" evidence="2">
    <location>
        <begin position="1022"/>
        <end position="1044"/>
    </location>
</feature>